<dbReference type="PANTHER" id="PTHR43280">
    <property type="entry name" value="ARAC-FAMILY TRANSCRIPTIONAL REGULATOR"/>
    <property type="match status" value="1"/>
</dbReference>
<dbReference type="Pfam" id="PF12833">
    <property type="entry name" value="HTH_18"/>
    <property type="match status" value="1"/>
</dbReference>
<evidence type="ECO:0000313" key="6">
    <source>
        <dbReference type="Proteomes" id="UP001325680"/>
    </source>
</evidence>
<feature type="domain" description="HTH araC/xylS-type" evidence="4">
    <location>
        <begin position="192"/>
        <end position="290"/>
    </location>
</feature>
<dbReference type="RefSeq" id="WP_162817995.1">
    <property type="nucleotide sequence ID" value="NZ_CP139960.1"/>
</dbReference>
<dbReference type="Pfam" id="PF02311">
    <property type="entry name" value="AraC_binding"/>
    <property type="match status" value="1"/>
</dbReference>
<reference evidence="5 6" key="1">
    <citation type="submission" date="2023-12" db="EMBL/GenBank/DDBJ databases">
        <title>Genome sequencing and assembly of bacterial species from a model synthetic community.</title>
        <authorList>
            <person name="Hogle S.L."/>
        </authorList>
    </citation>
    <scope>NUCLEOTIDE SEQUENCE [LARGE SCALE GENOMIC DNA]</scope>
    <source>
        <strain evidence="5 6">HAMBI_3031</strain>
    </source>
</reference>
<proteinExistence type="predicted"/>
<accession>A0ABZ0W9W9</accession>
<evidence type="ECO:0000313" key="5">
    <source>
        <dbReference type="EMBL" id="WQD38785.1"/>
    </source>
</evidence>
<evidence type="ECO:0000259" key="4">
    <source>
        <dbReference type="PROSITE" id="PS01124"/>
    </source>
</evidence>
<dbReference type="InterPro" id="IPR037923">
    <property type="entry name" value="HTH-like"/>
</dbReference>
<dbReference type="SUPFAM" id="SSF51215">
    <property type="entry name" value="Regulatory protein AraC"/>
    <property type="match status" value="1"/>
</dbReference>
<dbReference type="InterPro" id="IPR018060">
    <property type="entry name" value="HTH_AraC"/>
</dbReference>
<evidence type="ECO:0000256" key="1">
    <source>
        <dbReference type="ARBA" id="ARBA00023015"/>
    </source>
</evidence>
<keyword evidence="1" id="KW-0805">Transcription regulation</keyword>
<evidence type="ECO:0000256" key="2">
    <source>
        <dbReference type="ARBA" id="ARBA00023125"/>
    </source>
</evidence>
<gene>
    <name evidence="5" type="ORF">U0035_01335</name>
</gene>
<dbReference type="Proteomes" id="UP001325680">
    <property type="component" value="Chromosome"/>
</dbReference>
<keyword evidence="3" id="KW-0804">Transcription</keyword>
<dbReference type="PANTHER" id="PTHR43280:SF32">
    <property type="entry name" value="TRANSCRIPTIONAL REGULATORY PROTEIN"/>
    <property type="match status" value="1"/>
</dbReference>
<evidence type="ECO:0000256" key="3">
    <source>
        <dbReference type="ARBA" id="ARBA00023163"/>
    </source>
</evidence>
<keyword evidence="6" id="KW-1185">Reference proteome</keyword>
<protein>
    <submittedName>
        <fullName evidence="5">Helix-turn-helix transcriptional regulator</fullName>
    </submittedName>
</protein>
<organism evidence="5 6">
    <name type="scientific">Niabella yanshanensis</name>
    <dbReference type="NCBI Taxonomy" id="577386"/>
    <lineage>
        <taxon>Bacteria</taxon>
        <taxon>Pseudomonadati</taxon>
        <taxon>Bacteroidota</taxon>
        <taxon>Chitinophagia</taxon>
        <taxon>Chitinophagales</taxon>
        <taxon>Chitinophagaceae</taxon>
        <taxon>Niabella</taxon>
    </lineage>
</organism>
<name>A0ABZ0W9W9_9BACT</name>
<dbReference type="InterPro" id="IPR009057">
    <property type="entry name" value="Homeodomain-like_sf"/>
</dbReference>
<dbReference type="SUPFAM" id="SSF46689">
    <property type="entry name" value="Homeodomain-like"/>
    <property type="match status" value="1"/>
</dbReference>
<keyword evidence="2" id="KW-0238">DNA-binding</keyword>
<sequence length="292" mass="33811">MTLPVLSIRLIDAYSGRGKLDNQFHVTRTDELPFPIHDVPVKGDHFVIVLSLTGETRVKYNLKEYILRPHDMFILSPAVTHQFEATDSGLLLGAGFTKDFFSEALIHQKQVNLFDFLSPDMDPHYRLSAEEAENMHRLMLMLRNYYYNKEHAFRKEVLFHSFNLFMLEAAAIIRKYRLENDGHSTRKGELLTSFLQLLSVHYKDQRSVQFYADKIFVSAKHLTRMIKQLTGKTVSQLIDEMVLADAKILLDLPDLTVANIAGQLNFSNQFIFSKFFRRNTGMSPSQFRSKVK</sequence>
<dbReference type="SMART" id="SM00342">
    <property type="entry name" value="HTH_ARAC"/>
    <property type="match status" value="1"/>
</dbReference>
<dbReference type="PROSITE" id="PS01124">
    <property type="entry name" value="HTH_ARAC_FAMILY_2"/>
    <property type="match status" value="1"/>
</dbReference>
<dbReference type="InterPro" id="IPR003313">
    <property type="entry name" value="AraC-bd"/>
</dbReference>
<dbReference type="Gene3D" id="1.10.10.60">
    <property type="entry name" value="Homeodomain-like"/>
    <property type="match status" value="1"/>
</dbReference>
<dbReference type="EMBL" id="CP139960">
    <property type="protein sequence ID" value="WQD38785.1"/>
    <property type="molecule type" value="Genomic_DNA"/>
</dbReference>